<evidence type="ECO:0000256" key="3">
    <source>
        <dbReference type="ARBA" id="ARBA00022989"/>
    </source>
</evidence>
<keyword evidence="4 6" id="KW-0472">Membrane</keyword>
<feature type="compositionally biased region" description="Low complexity" evidence="5">
    <location>
        <begin position="51"/>
        <end position="72"/>
    </location>
</feature>
<keyword evidence="3 6" id="KW-1133">Transmembrane helix</keyword>
<sequence>MQFEPRQFSGEQPLPPPLGGESSGSLSVDTMGDSSSTTDPTGAPTQNPTVPSATLSPNPSSSGSSSGPNAGAIAGGVIAGVVLVALIVVAFLFIRRRKRRMAPSTQFLARNPNWRSETPTSTAEHTGDEQPPPFTQGSFAYALLPEKRRSQPV</sequence>
<evidence type="ECO:0000256" key="2">
    <source>
        <dbReference type="ARBA" id="ARBA00022692"/>
    </source>
</evidence>
<evidence type="ECO:0000256" key="5">
    <source>
        <dbReference type="SAM" id="MobiDB-lite"/>
    </source>
</evidence>
<accession>A0ABR3A9K0</accession>
<comment type="subcellular location">
    <subcellularLocation>
        <location evidence="1">Membrane</location>
        <topology evidence="1">Single-pass membrane protein</topology>
    </subcellularLocation>
</comment>
<feature type="compositionally biased region" description="Polar residues" evidence="5">
    <location>
        <begin position="32"/>
        <end position="50"/>
    </location>
</feature>
<evidence type="ECO:0000313" key="8">
    <source>
        <dbReference type="Proteomes" id="UP001437256"/>
    </source>
</evidence>
<dbReference type="Gene3D" id="1.20.5.510">
    <property type="entry name" value="Single helix bin"/>
    <property type="match status" value="1"/>
</dbReference>
<proteinExistence type="predicted"/>
<dbReference type="PANTHER" id="PTHR15549">
    <property type="entry name" value="PAIRED IMMUNOGLOBULIN-LIKE TYPE 2 RECEPTOR"/>
    <property type="match status" value="1"/>
</dbReference>
<evidence type="ECO:0000256" key="4">
    <source>
        <dbReference type="ARBA" id="ARBA00023136"/>
    </source>
</evidence>
<reference evidence="7 8" key="1">
    <citation type="submission" date="2024-05" db="EMBL/GenBank/DDBJ databases">
        <title>A draft genome resource for the thread blight pathogen Marasmius tenuissimus strain MS-2.</title>
        <authorList>
            <person name="Yulfo-Soto G.E."/>
            <person name="Baruah I.K."/>
            <person name="Amoako-Attah I."/>
            <person name="Bukari Y."/>
            <person name="Meinhardt L.W."/>
            <person name="Bailey B.A."/>
            <person name="Cohen S.P."/>
        </authorList>
    </citation>
    <scope>NUCLEOTIDE SEQUENCE [LARGE SCALE GENOMIC DNA]</scope>
    <source>
        <strain evidence="7 8">MS-2</strain>
    </source>
</reference>
<dbReference type="EMBL" id="JBBXMP010000006">
    <property type="protein sequence ID" value="KAL0070635.1"/>
    <property type="molecule type" value="Genomic_DNA"/>
</dbReference>
<keyword evidence="2 6" id="KW-0812">Transmembrane</keyword>
<name>A0ABR3A9K0_9AGAR</name>
<dbReference type="InterPro" id="IPR051694">
    <property type="entry name" value="Immunoregulatory_rcpt-like"/>
</dbReference>
<feature type="compositionally biased region" description="Polar residues" evidence="5">
    <location>
        <begin position="110"/>
        <end position="124"/>
    </location>
</feature>
<feature type="region of interest" description="Disordered" evidence="5">
    <location>
        <begin position="1"/>
        <end position="72"/>
    </location>
</feature>
<evidence type="ECO:0000256" key="1">
    <source>
        <dbReference type="ARBA" id="ARBA00004167"/>
    </source>
</evidence>
<feature type="region of interest" description="Disordered" evidence="5">
    <location>
        <begin position="110"/>
        <end position="153"/>
    </location>
</feature>
<feature type="transmembrane region" description="Helical" evidence="6">
    <location>
        <begin position="70"/>
        <end position="94"/>
    </location>
</feature>
<protein>
    <submittedName>
        <fullName evidence="7">Uncharacterized protein</fullName>
    </submittedName>
</protein>
<comment type="caution">
    <text evidence="7">The sequence shown here is derived from an EMBL/GenBank/DDBJ whole genome shotgun (WGS) entry which is preliminary data.</text>
</comment>
<dbReference type="Proteomes" id="UP001437256">
    <property type="component" value="Unassembled WGS sequence"/>
</dbReference>
<gene>
    <name evidence="7" type="ORF">AAF712_002478</name>
</gene>
<evidence type="ECO:0000313" key="7">
    <source>
        <dbReference type="EMBL" id="KAL0070635.1"/>
    </source>
</evidence>
<evidence type="ECO:0000256" key="6">
    <source>
        <dbReference type="SAM" id="Phobius"/>
    </source>
</evidence>
<organism evidence="7 8">
    <name type="scientific">Marasmius tenuissimus</name>
    <dbReference type="NCBI Taxonomy" id="585030"/>
    <lineage>
        <taxon>Eukaryota</taxon>
        <taxon>Fungi</taxon>
        <taxon>Dikarya</taxon>
        <taxon>Basidiomycota</taxon>
        <taxon>Agaricomycotina</taxon>
        <taxon>Agaricomycetes</taxon>
        <taxon>Agaricomycetidae</taxon>
        <taxon>Agaricales</taxon>
        <taxon>Marasmiineae</taxon>
        <taxon>Marasmiaceae</taxon>
        <taxon>Marasmius</taxon>
    </lineage>
</organism>
<keyword evidence="8" id="KW-1185">Reference proteome</keyword>